<dbReference type="Gene3D" id="3.40.50.150">
    <property type="entry name" value="Vaccinia Virus protein VP39"/>
    <property type="match status" value="1"/>
</dbReference>
<keyword evidence="2" id="KW-0808">Transferase</keyword>
<dbReference type="Pfam" id="PF05050">
    <property type="entry name" value="Methyltransf_21"/>
    <property type="match status" value="1"/>
</dbReference>
<keyword evidence="2" id="KW-0489">Methyltransferase</keyword>
<dbReference type="AlphaFoldDB" id="K1S1W2"/>
<accession>K1S1W2</accession>
<dbReference type="EMBL" id="AJWY01013230">
    <property type="protein sequence ID" value="EKC47700.1"/>
    <property type="molecule type" value="Genomic_DNA"/>
</dbReference>
<dbReference type="GO" id="GO:0008168">
    <property type="term" value="F:methyltransferase activity"/>
    <property type="evidence" value="ECO:0007669"/>
    <property type="project" value="UniProtKB-KW"/>
</dbReference>
<dbReference type="InterPro" id="IPR029063">
    <property type="entry name" value="SAM-dependent_MTases_sf"/>
</dbReference>
<evidence type="ECO:0000313" key="2">
    <source>
        <dbReference type="EMBL" id="EKC47700.1"/>
    </source>
</evidence>
<reference evidence="2" key="1">
    <citation type="journal article" date="2013" name="Environ. Microbiol.">
        <title>Microbiota from the distal guts of lean and obese adolescents exhibit partial functional redundancy besides clear differences in community structure.</title>
        <authorList>
            <person name="Ferrer M."/>
            <person name="Ruiz A."/>
            <person name="Lanza F."/>
            <person name="Haange S.B."/>
            <person name="Oberbach A."/>
            <person name="Till H."/>
            <person name="Bargiela R."/>
            <person name="Campoy C."/>
            <person name="Segura M.T."/>
            <person name="Richter M."/>
            <person name="von Bergen M."/>
            <person name="Seifert J."/>
            <person name="Suarez A."/>
        </authorList>
    </citation>
    <scope>NUCLEOTIDE SEQUENCE</scope>
</reference>
<comment type="caution">
    <text evidence="2">The sequence shown here is derived from an EMBL/GenBank/DDBJ whole genome shotgun (WGS) entry which is preliminary data.</text>
</comment>
<proteinExistence type="predicted"/>
<sequence length="137" mass="15831">LSPYDFRTVNAGAWSCDTVCEFISKGGRNSSLIPYEKGKPVNPSRIKEIEMRSLDSFVKDERITYIKYDVEGSESEALDGSKTVIKRDKPKLLVSLYHRTEDMFALPIKVTELNPSYKLYLRQHPYIPAWDMNLYCI</sequence>
<dbReference type="InterPro" id="IPR006342">
    <property type="entry name" value="FkbM_mtfrase"/>
</dbReference>
<gene>
    <name evidence="2" type="ORF">LEA_19247</name>
</gene>
<feature type="domain" description="Methyltransferase FkbM" evidence="1">
    <location>
        <begin position="38"/>
        <end position="101"/>
    </location>
</feature>
<protein>
    <submittedName>
        <fullName evidence="2">Methyltransferase, FkbM family</fullName>
    </submittedName>
</protein>
<organism evidence="2">
    <name type="scientific">human gut metagenome</name>
    <dbReference type="NCBI Taxonomy" id="408170"/>
    <lineage>
        <taxon>unclassified sequences</taxon>
        <taxon>metagenomes</taxon>
        <taxon>organismal metagenomes</taxon>
    </lineage>
</organism>
<name>K1S1W2_9ZZZZ</name>
<dbReference type="GO" id="GO:0032259">
    <property type="term" value="P:methylation"/>
    <property type="evidence" value="ECO:0007669"/>
    <property type="project" value="UniProtKB-KW"/>
</dbReference>
<dbReference type="SUPFAM" id="SSF53335">
    <property type="entry name" value="S-adenosyl-L-methionine-dependent methyltransferases"/>
    <property type="match status" value="1"/>
</dbReference>
<evidence type="ECO:0000259" key="1">
    <source>
        <dbReference type="Pfam" id="PF05050"/>
    </source>
</evidence>
<feature type="non-terminal residue" evidence="2">
    <location>
        <position position="1"/>
    </location>
</feature>